<evidence type="ECO:0000256" key="7">
    <source>
        <dbReference type="ARBA" id="ARBA00023016"/>
    </source>
</evidence>
<dbReference type="InterPro" id="IPR001623">
    <property type="entry name" value="DnaJ_domain"/>
</dbReference>
<comment type="domain">
    <text evidence="11">The J domain is necessary and sufficient to stimulate DnaK ATPase activity. Zinc center 1 plays an important role in the autonomous, DnaK-independent chaperone activity of DnaJ. Zinc center 2 is essential for interaction with DnaK and for DnaJ activity.</text>
</comment>
<sequence>MNDYYADLGVARDATADDIKKAYRRAARKLHPDVNPGPEAEEQFKKVSQAYDVLSDAEKKRSYDMGADPYAGAGAAGFGQGFSFSDVMDAFFGAGAGAAQGRGPRSRQSRGQDALVRLDLDLVDAVFGAEKDLTIDTAVGCSTCHGEGTQPGTGTRTCDVCQGQGQVQSVQRSFLGQVMTSRPCVNCQATGQVIEAPCYECSGDGRVRTRRTLTIRVPAGVDTGTRIQLAGEGEVGPGAGPAGDLYVEVAVRRDERFQRQGDDLHATLELPMTAAALGATVPFETFDGEQELDVRAGIQSGEQIRLRGLGVTHLRGSGRGDIVVHAMVATPSKLTSEQEDLLRRLAALRGEEKPTGHIADPTDGSIFGKLRDAFKAR</sequence>
<dbReference type="CDD" id="cd06257">
    <property type="entry name" value="DnaJ"/>
    <property type="match status" value="1"/>
</dbReference>
<dbReference type="SUPFAM" id="SSF46565">
    <property type="entry name" value="Chaperone J-domain"/>
    <property type="match status" value="1"/>
</dbReference>
<dbReference type="Gene3D" id="2.60.260.20">
    <property type="entry name" value="Urease metallochaperone UreE, N-terminal domain"/>
    <property type="match status" value="2"/>
</dbReference>
<dbReference type="PRINTS" id="PR00625">
    <property type="entry name" value="JDOMAIN"/>
</dbReference>
<comment type="caution">
    <text evidence="15">The sequence shown here is derived from an EMBL/GenBank/DDBJ whole genome shotgun (WGS) entry which is preliminary data.</text>
</comment>
<dbReference type="InterPro" id="IPR002939">
    <property type="entry name" value="DnaJ_C"/>
</dbReference>
<dbReference type="GO" id="GO:0005524">
    <property type="term" value="F:ATP binding"/>
    <property type="evidence" value="ECO:0007669"/>
    <property type="project" value="InterPro"/>
</dbReference>
<dbReference type="GO" id="GO:0051082">
    <property type="term" value="F:unfolded protein binding"/>
    <property type="evidence" value="ECO:0007669"/>
    <property type="project" value="UniProtKB-UniRule"/>
</dbReference>
<keyword evidence="6 11" id="KW-0862">Zinc</keyword>
<dbReference type="InterPro" id="IPR018253">
    <property type="entry name" value="DnaJ_domain_CS"/>
</dbReference>
<evidence type="ECO:0000256" key="12">
    <source>
        <dbReference type="PROSITE-ProRule" id="PRU00546"/>
    </source>
</evidence>
<dbReference type="PANTHER" id="PTHR43096:SF48">
    <property type="entry name" value="CHAPERONE PROTEIN DNAJ"/>
    <property type="match status" value="1"/>
</dbReference>
<organism evidence="15 16">
    <name type="scientific">Knoellia flava</name>
    <dbReference type="NCBI Taxonomy" id="913969"/>
    <lineage>
        <taxon>Bacteria</taxon>
        <taxon>Bacillati</taxon>
        <taxon>Actinomycetota</taxon>
        <taxon>Actinomycetes</taxon>
        <taxon>Micrococcales</taxon>
        <taxon>Intrasporangiaceae</taxon>
        <taxon>Knoellia</taxon>
    </lineage>
</organism>
<evidence type="ECO:0000256" key="3">
    <source>
        <dbReference type="ARBA" id="ARBA00022723"/>
    </source>
</evidence>
<evidence type="ECO:0000259" key="13">
    <source>
        <dbReference type="PROSITE" id="PS50076"/>
    </source>
</evidence>
<keyword evidence="5 11" id="KW-0863">Zinc-finger</keyword>
<keyword evidence="3 11" id="KW-0479">Metal-binding</keyword>
<evidence type="ECO:0000256" key="6">
    <source>
        <dbReference type="ARBA" id="ARBA00022833"/>
    </source>
</evidence>
<dbReference type="EMBL" id="BMEA01000001">
    <property type="protein sequence ID" value="GGB69418.1"/>
    <property type="molecule type" value="Genomic_DNA"/>
</dbReference>
<comment type="similarity">
    <text evidence="9 11">Belongs to the DnaJ family.</text>
</comment>
<keyword evidence="4 11" id="KW-0677">Repeat</keyword>
<reference evidence="15" key="1">
    <citation type="journal article" date="2014" name="Int. J. Syst. Evol. Microbiol.">
        <title>Complete genome sequence of Corynebacterium casei LMG S-19264T (=DSM 44701T), isolated from a smear-ripened cheese.</title>
        <authorList>
            <consortium name="US DOE Joint Genome Institute (JGI-PGF)"/>
            <person name="Walter F."/>
            <person name="Albersmeier A."/>
            <person name="Kalinowski J."/>
            <person name="Ruckert C."/>
        </authorList>
    </citation>
    <scope>NUCLEOTIDE SEQUENCE</scope>
    <source>
        <strain evidence="15">CGMCC 1.10749</strain>
    </source>
</reference>
<dbReference type="Pfam" id="PF00684">
    <property type="entry name" value="DnaJ_CXXCXGXG"/>
    <property type="match status" value="1"/>
</dbReference>
<keyword evidence="1 11" id="KW-0963">Cytoplasm</keyword>
<feature type="binding site" evidence="11">
    <location>
        <position position="184"/>
    </location>
    <ligand>
        <name>Zn(2+)</name>
        <dbReference type="ChEBI" id="CHEBI:29105"/>
        <label>2</label>
    </ligand>
</feature>
<dbReference type="AlphaFoldDB" id="A0A8H9FRA5"/>
<dbReference type="GO" id="GO:0006260">
    <property type="term" value="P:DNA replication"/>
    <property type="evidence" value="ECO:0007669"/>
    <property type="project" value="UniProtKB-KW"/>
</dbReference>
<evidence type="ECO:0000313" key="16">
    <source>
        <dbReference type="Proteomes" id="UP000628079"/>
    </source>
</evidence>
<feature type="zinc finger region" description="CR-type" evidence="12">
    <location>
        <begin position="128"/>
        <end position="210"/>
    </location>
</feature>
<proteinExistence type="inferred from homology"/>
<dbReference type="Proteomes" id="UP000628079">
    <property type="component" value="Unassembled WGS sequence"/>
</dbReference>
<feature type="binding site" evidence="11">
    <location>
        <position position="161"/>
    </location>
    <ligand>
        <name>Zn(2+)</name>
        <dbReference type="ChEBI" id="CHEBI:29105"/>
        <label>2</label>
    </ligand>
</feature>
<comment type="caution">
    <text evidence="11">Lacks conserved residue(s) required for the propagation of feature annotation.</text>
</comment>
<keyword evidence="8 11" id="KW-0143">Chaperone</keyword>
<dbReference type="CDD" id="cd10747">
    <property type="entry name" value="DnaJ_C"/>
    <property type="match status" value="1"/>
</dbReference>
<dbReference type="SUPFAM" id="SSF57938">
    <property type="entry name" value="DnaJ/Hsp40 cysteine-rich domain"/>
    <property type="match status" value="1"/>
</dbReference>
<dbReference type="InterPro" id="IPR001305">
    <property type="entry name" value="HSP_DnaJ_Cys-rich_dom"/>
</dbReference>
<comment type="cofactor">
    <cofactor evidence="11">
        <name>Zn(2+)</name>
        <dbReference type="ChEBI" id="CHEBI:29105"/>
    </cofactor>
    <text evidence="11">Binds 2 Zn(2+) ions per monomer.</text>
</comment>
<evidence type="ECO:0000256" key="5">
    <source>
        <dbReference type="ARBA" id="ARBA00022771"/>
    </source>
</evidence>
<dbReference type="GO" id="GO:0008270">
    <property type="term" value="F:zinc ion binding"/>
    <property type="evidence" value="ECO:0007669"/>
    <property type="project" value="UniProtKB-UniRule"/>
</dbReference>
<feature type="binding site" evidence="11">
    <location>
        <position position="187"/>
    </location>
    <ligand>
        <name>Zn(2+)</name>
        <dbReference type="ChEBI" id="CHEBI:29105"/>
        <label>2</label>
    </ligand>
</feature>
<name>A0A8H9FRA5_9MICO</name>
<dbReference type="PROSITE" id="PS00636">
    <property type="entry name" value="DNAJ_1"/>
    <property type="match status" value="1"/>
</dbReference>
<dbReference type="Pfam" id="PF01556">
    <property type="entry name" value="DnaJ_C"/>
    <property type="match status" value="1"/>
</dbReference>
<gene>
    <name evidence="15" type="primary">dnaJ2</name>
    <name evidence="11" type="synonym">dnaJ</name>
    <name evidence="15" type="ORF">GCM10011314_05880</name>
</gene>
<comment type="subcellular location">
    <subcellularLocation>
        <location evidence="11">Cytoplasm</location>
    </subcellularLocation>
</comment>
<feature type="binding site" evidence="11">
    <location>
        <position position="158"/>
    </location>
    <ligand>
        <name>Zn(2+)</name>
        <dbReference type="ChEBI" id="CHEBI:29105"/>
        <label>2</label>
    </ligand>
</feature>
<accession>A0A8H9FRA5</accession>
<dbReference type="SMART" id="SM00271">
    <property type="entry name" value="DnaJ"/>
    <property type="match status" value="1"/>
</dbReference>
<dbReference type="InterPro" id="IPR012724">
    <property type="entry name" value="DnaJ"/>
</dbReference>
<dbReference type="RefSeq" id="WP_035950254.1">
    <property type="nucleotide sequence ID" value="NZ_BMEA01000001.1"/>
</dbReference>
<comment type="function">
    <text evidence="11">Participates actively in the response to hyperosmotic and heat shock by preventing the aggregation of stress-denatured proteins and by disaggregating proteins, also in an autonomous, DnaK-independent fashion. Unfolded proteins bind initially to DnaJ; upon interaction with the DnaJ-bound protein, DnaK hydrolyzes its bound ATP, resulting in the formation of a stable complex. GrpE releases ADP from DnaK; ATP binding to DnaK triggers the release of the substrate protein, thus completing the reaction cycle. Several rounds of ATP-dependent interactions between DnaJ, DnaK and GrpE are required for fully efficient folding. Also involved, together with DnaK and GrpE, in the DNA replication of plasmids through activation of initiation proteins.</text>
</comment>
<dbReference type="PROSITE" id="PS51188">
    <property type="entry name" value="ZF_CR"/>
    <property type="match status" value="1"/>
</dbReference>
<feature type="binding site" evidence="11">
    <location>
        <position position="144"/>
    </location>
    <ligand>
        <name>Zn(2+)</name>
        <dbReference type="ChEBI" id="CHEBI:29105"/>
        <label>1</label>
    </ligand>
</feature>
<dbReference type="FunFam" id="2.10.230.10:FF:000002">
    <property type="entry name" value="Molecular chaperone DnaJ"/>
    <property type="match status" value="1"/>
</dbReference>
<dbReference type="Pfam" id="PF00226">
    <property type="entry name" value="DnaJ"/>
    <property type="match status" value="1"/>
</dbReference>
<keyword evidence="7 11" id="KW-0346">Stress response</keyword>
<reference evidence="15" key="2">
    <citation type="submission" date="2020-09" db="EMBL/GenBank/DDBJ databases">
        <authorList>
            <person name="Sun Q."/>
            <person name="Zhou Y."/>
        </authorList>
    </citation>
    <scope>NUCLEOTIDE SEQUENCE</scope>
    <source>
        <strain evidence="15">CGMCC 1.10749</strain>
    </source>
</reference>
<dbReference type="PROSITE" id="PS50076">
    <property type="entry name" value="DNAJ_2"/>
    <property type="match status" value="1"/>
</dbReference>
<evidence type="ECO:0000313" key="15">
    <source>
        <dbReference type="EMBL" id="GGB69418.1"/>
    </source>
</evidence>
<dbReference type="FunFam" id="2.60.260.20:FF:000005">
    <property type="entry name" value="Chaperone protein dnaJ 1, mitochondrial"/>
    <property type="match status" value="1"/>
</dbReference>
<dbReference type="GO" id="GO:0042026">
    <property type="term" value="P:protein refolding"/>
    <property type="evidence" value="ECO:0007669"/>
    <property type="project" value="TreeGrafter"/>
</dbReference>
<dbReference type="PANTHER" id="PTHR43096">
    <property type="entry name" value="DNAJ HOMOLOG 1, MITOCHONDRIAL-RELATED"/>
    <property type="match status" value="1"/>
</dbReference>
<dbReference type="CDD" id="cd10719">
    <property type="entry name" value="DnaJ_zf"/>
    <property type="match status" value="1"/>
</dbReference>
<protein>
    <recommendedName>
        <fullName evidence="10 11">Chaperone protein DnaJ</fullName>
    </recommendedName>
</protein>
<dbReference type="GO" id="GO:0031072">
    <property type="term" value="F:heat shock protein binding"/>
    <property type="evidence" value="ECO:0007669"/>
    <property type="project" value="InterPro"/>
</dbReference>
<evidence type="ECO:0000259" key="14">
    <source>
        <dbReference type="PROSITE" id="PS51188"/>
    </source>
</evidence>
<dbReference type="InterPro" id="IPR036869">
    <property type="entry name" value="J_dom_sf"/>
</dbReference>
<evidence type="ECO:0000256" key="1">
    <source>
        <dbReference type="ARBA" id="ARBA00022490"/>
    </source>
</evidence>
<dbReference type="SUPFAM" id="SSF49493">
    <property type="entry name" value="HSP40/DnaJ peptide-binding domain"/>
    <property type="match status" value="2"/>
</dbReference>
<evidence type="ECO:0000256" key="9">
    <source>
        <dbReference type="ARBA" id="ARBA00061004"/>
    </source>
</evidence>
<feature type="binding site" evidence="11">
    <location>
        <position position="198"/>
    </location>
    <ligand>
        <name>Zn(2+)</name>
        <dbReference type="ChEBI" id="CHEBI:29105"/>
        <label>1</label>
    </ligand>
</feature>
<dbReference type="Gene3D" id="1.10.287.110">
    <property type="entry name" value="DnaJ domain"/>
    <property type="match status" value="1"/>
</dbReference>
<dbReference type="InterPro" id="IPR008971">
    <property type="entry name" value="HSP40/DnaJ_pept-bd"/>
</dbReference>
<evidence type="ECO:0000256" key="11">
    <source>
        <dbReference type="HAMAP-Rule" id="MF_01152"/>
    </source>
</evidence>
<dbReference type="GO" id="GO:0009408">
    <property type="term" value="P:response to heat"/>
    <property type="evidence" value="ECO:0007669"/>
    <property type="project" value="InterPro"/>
</dbReference>
<feature type="domain" description="CR-type" evidence="14">
    <location>
        <begin position="128"/>
        <end position="210"/>
    </location>
</feature>
<dbReference type="NCBIfam" id="NF010871">
    <property type="entry name" value="PRK14278.1"/>
    <property type="match status" value="1"/>
</dbReference>
<feature type="domain" description="J" evidence="13">
    <location>
        <begin position="3"/>
        <end position="67"/>
    </location>
</feature>
<dbReference type="Gene3D" id="2.10.230.10">
    <property type="entry name" value="Heat shock protein DnaJ, cysteine-rich domain"/>
    <property type="match status" value="1"/>
</dbReference>
<dbReference type="NCBIfam" id="NF008035">
    <property type="entry name" value="PRK10767.1"/>
    <property type="match status" value="1"/>
</dbReference>
<evidence type="ECO:0000256" key="10">
    <source>
        <dbReference type="ARBA" id="ARBA00067609"/>
    </source>
</evidence>
<dbReference type="HAMAP" id="MF_01152">
    <property type="entry name" value="DnaJ"/>
    <property type="match status" value="1"/>
</dbReference>
<feature type="binding site" evidence="11">
    <location>
        <position position="201"/>
    </location>
    <ligand>
        <name>Zn(2+)</name>
        <dbReference type="ChEBI" id="CHEBI:29105"/>
        <label>1</label>
    </ligand>
</feature>
<evidence type="ECO:0000256" key="4">
    <source>
        <dbReference type="ARBA" id="ARBA00022737"/>
    </source>
</evidence>
<dbReference type="GO" id="GO:0005737">
    <property type="term" value="C:cytoplasm"/>
    <property type="evidence" value="ECO:0007669"/>
    <property type="project" value="UniProtKB-SubCell"/>
</dbReference>
<comment type="subunit">
    <text evidence="11">Homodimer.</text>
</comment>
<evidence type="ECO:0000256" key="8">
    <source>
        <dbReference type="ARBA" id="ARBA00023186"/>
    </source>
</evidence>
<keyword evidence="2 11" id="KW-0235">DNA replication</keyword>
<evidence type="ECO:0000256" key="2">
    <source>
        <dbReference type="ARBA" id="ARBA00022705"/>
    </source>
</evidence>
<feature type="binding site" evidence="11">
    <location>
        <position position="141"/>
    </location>
    <ligand>
        <name>Zn(2+)</name>
        <dbReference type="ChEBI" id="CHEBI:29105"/>
        <label>1</label>
    </ligand>
</feature>
<dbReference type="InterPro" id="IPR036410">
    <property type="entry name" value="HSP_DnaJ_Cys-rich_dom_sf"/>
</dbReference>